<protein>
    <submittedName>
        <fullName evidence="2">Uncharacterized protein</fullName>
    </submittedName>
</protein>
<dbReference type="RefSeq" id="YP_008058420.1">
    <property type="nucleotide sequence ID" value="NC_021319.1"/>
</dbReference>
<keyword evidence="3" id="KW-1185">Reference proteome</keyword>
<accession>R4TM77</accession>
<dbReference type="KEGG" id="vg:16193635"/>
<dbReference type="EMBL" id="KC292028">
    <property type="protein sequence ID" value="AGM11827.1"/>
    <property type="molecule type" value="Genomic_DNA"/>
</dbReference>
<reference evidence="2 3" key="1">
    <citation type="submission" date="2012-12" db="EMBL/GenBank/DDBJ databases">
        <authorList>
            <person name="Sencilo A."/>
            <person name="Jacobs-Sera D."/>
            <person name="Russell D.A."/>
            <person name="Ko C."/>
            <person name="Bowman C.A."/>
            <person name="Atanasova N."/>
            <person name="Osterlund E."/>
            <person name="Oksanen H.M."/>
            <person name="Bamford D.H."/>
            <person name="Hatfull G.F."/>
            <person name="Roine E."/>
            <person name="Hendrix R.W."/>
        </authorList>
    </citation>
    <scope>NUCLEOTIDE SEQUENCE [LARGE SCALE GENOMIC DNA]</scope>
</reference>
<evidence type="ECO:0000313" key="2">
    <source>
        <dbReference type="EMBL" id="AGM11827.1"/>
    </source>
</evidence>
<evidence type="ECO:0000313" key="3">
    <source>
        <dbReference type="Proteomes" id="UP000204143"/>
    </source>
</evidence>
<feature type="compositionally biased region" description="Polar residues" evidence="1">
    <location>
        <begin position="304"/>
        <end position="314"/>
    </location>
</feature>
<gene>
    <name evidence="2" type="primary">58</name>
    <name evidence="2" type="ORF">HCTV2_58</name>
</gene>
<organism evidence="2 3">
    <name type="scientific">Haloarcula californiae tailed virus 2</name>
    <dbReference type="NCBI Taxonomy" id="1273747"/>
    <lineage>
        <taxon>Viruses</taxon>
        <taxon>Duplodnaviria</taxon>
        <taxon>Heunggongvirae</taxon>
        <taxon>Uroviricota</taxon>
        <taxon>Caudoviricetes</taxon>
        <taxon>Saparoviridae</taxon>
        <taxon>Samsavirus</taxon>
        <taxon>Samsavirus crystalli</taxon>
        <taxon>Samsavirus HCTV2</taxon>
    </lineage>
</organism>
<proteinExistence type="predicted"/>
<sequence length="530" mass="54522">MPTAPKLDWPQGQPLFEVQWRAVAESLAGNGVVQATDLEVTATATDLEIQVAAGDVFYQATTYNLGAAETHTLSAGDGTYDRWDTVYFDTATATSDVREGTPAADPEPPDITGDELLLAIVYVPQNATDVPDSDVLNWRARFSNEAEDVQYNDTPGVYPGNSVADALDELQEAAQITAYPLAQADLATGSVGSGEIIDGSVVLSDLASPFPLPSITDMDMSGTDLTDSAGPGVVYDASAGVVLQSVLGGPASSLSAYPLLIGTDVAAHLDGNDLLASSGGSTVYDTSAGWVPRAQQENDKSTHSETASGTNSSYTTAGDEVVLVDTATNTTPYTVTLASADAVAGREVTVVDVGGGAALDPITADTEGSENIDGGANVSIRDNYGSLEFESDGTNWYVTGGASSGEDVRTIIEGTETGNVPTTDQGILVVDNLADGETVRIKKAVLTTATVEAIPTGIDLELVTFDNAGSFNSQSTLVTGDGATVHDRVTGTPIASYENTTGSAQSIGVLVDNTTGSDQEVVAKATGDIY</sequence>
<name>R4TM77_9CAUD</name>
<dbReference type="Proteomes" id="UP000204143">
    <property type="component" value="Segment"/>
</dbReference>
<dbReference type="GeneID" id="16193635"/>
<evidence type="ECO:0000256" key="1">
    <source>
        <dbReference type="SAM" id="MobiDB-lite"/>
    </source>
</evidence>
<dbReference type="OrthoDB" id="6544at10239"/>
<feature type="region of interest" description="Disordered" evidence="1">
    <location>
        <begin position="294"/>
        <end position="314"/>
    </location>
</feature>